<dbReference type="Proteomes" id="UP000410492">
    <property type="component" value="Unassembled WGS sequence"/>
</dbReference>
<keyword evidence="3" id="KW-1185">Reference proteome</keyword>
<dbReference type="OrthoDB" id="6612236at2759"/>
<reference evidence="2 3" key="1">
    <citation type="submission" date="2019-01" db="EMBL/GenBank/DDBJ databases">
        <authorList>
            <person name="Sayadi A."/>
        </authorList>
    </citation>
    <scope>NUCLEOTIDE SEQUENCE [LARGE SCALE GENOMIC DNA]</scope>
</reference>
<evidence type="ECO:0000313" key="3">
    <source>
        <dbReference type="Proteomes" id="UP000410492"/>
    </source>
</evidence>
<name>A0A653CPX4_CALMS</name>
<feature type="region of interest" description="Disordered" evidence="1">
    <location>
        <begin position="64"/>
        <end position="83"/>
    </location>
</feature>
<dbReference type="AlphaFoldDB" id="A0A653CPX4"/>
<evidence type="ECO:0000313" key="2">
    <source>
        <dbReference type="EMBL" id="VEN49974.1"/>
    </source>
</evidence>
<accession>A0A653CPX4</accession>
<gene>
    <name evidence="2" type="ORF">CALMAC_LOCUS10891</name>
</gene>
<dbReference type="EMBL" id="CAACVG010008471">
    <property type="protein sequence ID" value="VEN49974.1"/>
    <property type="molecule type" value="Genomic_DNA"/>
</dbReference>
<sequence>MDIDCQIRFTYVAGVEEDRTFTEPIPVDALGDHKLVQRVNTWPKENRPFWLINAEQIERHRNTKPGVGIIRPSGNGVTATTNTEDQAQKAGVQLDQQRDIEVDQEEALSNQRQRRFRPSDVAARREGGHGRGSRALFTPEEVLWDSRASRVGNRNY</sequence>
<proteinExistence type="predicted"/>
<feature type="region of interest" description="Disordered" evidence="1">
    <location>
        <begin position="104"/>
        <end position="133"/>
    </location>
</feature>
<organism evidence="2 3">
    <name type="scientific">Callosobruchus maculatus</name>
    <name type="common">Southern cowpea weevil</name>
    <name type="synonym">Pulse bruchid</name>
    <dbReference type="NCBI Taxonomy" id="64391"/>
    <lineage>
        <taxon>Eukaryota</taxon>
        <taxon>Metazoa</taxon>
        <taxon>Ecdysozoa</taxon>
        <taxon>Arthropoda</taxon>
        <taxon>Hexapoda</taxon>
        <taxon>Insecta</taxon>
        <taxon>Pterygota</taxon>
        <taxon>Neoptera</taxon>
        <taxon>Endopterygota</taxon>
        <taxon>Coleoptera</taxon>
        <taxon>Polyphaga</taxon>
        <taxon>Cucujiformia</taxon>
        <taxon>Chrysomeloidea</taxon>
        <taxon>Chrysomelidae</taxon>
        <taxon>Bruchinae</taxon>
        <taxon>Bruchini</taxon>
        <taxon>Callosobruchus</taxon>
    </lineage>
</organism>
<protein>
    <submittedName>
        <fullName evidence="2">Uncharacterized protein</fullName>
    </submittedName>
</protein>
<evidence type="ECO:0000256" key="1">
    <source>
        <dbReference type="SAM" id="MobiDB-lite"/>
    </source>
</evidence>